<evidence type="ECO:0000259" key="3">
    <source>
        <dbReference type="Pfam" id="PF00082"/>
    </source>
</evidence>
<sequence length="864" mass="95438">TTFEAARPVNDLWKLSPGLLSTHQQAASTAKENFIIKATDLKLCKKTLQNSTSVEILQEYAAGNTLVIRTSLKYINEKLLTSPLILYISRHSGIPKEESLVLDLNLNVNKVNLVHHEVPELNGTGAHVSIKEQRFDETDIDFKGRVLPSALSAASTSRHASEMATIVAGAGNSSFNSKGVAWGADLSSSDFMNLFPDDISYFEGSDIYIQNHAYGTIIENFYGAYAAAYDEHAHSHPERLHVFSAGNNGTGTDTVGTYKGVEGYANLTGNFKMAKNILTVSAVDTLYNTDPFVSRGPAYDGRVKPELAAYSTVGSSSSAALVSGISVILQQAYQLKNAQVPDATLLKGILMNSADDIGPKGVDFLSGYGSVNASRAHQTINEDLFMTGSIDDSQTETFTLEVPANAKNLKVMLVWNDPAATANAGIALINDLDLTLKHQGSGDSWLPWVLNSYPHKDSLTQLPSRKQDHLNNIEQITLESPEAGTYEIAVNGFDVVDGPQKFFIVYQWDEGDTFRWTFPVGSSNMPYNGERVSFFRWENTYEGQTGTLEYSLDKGSTWQTIASNVDLGKEYYSWDSPNVYTTALARMTIGAEAFVSDTFTISRPLKVFVGFNCPDSVMLLWNKYENTSPYVLYTLGEKYLEPLMEVQDTAVILNKEQYPYNLYTLAPRLDQDKLGLRNLTFNYSFQGVDCYLSSFFALENQPLGQVVLTLTLGTSYQVANVIFEREKNGSFEQIATVNTPASNVIEALDQEPFQGLNNYRARVIFNGGTEIVTEVVTVYFLTKLPVMVFPNPIDRSQGELSVFTRDFAGEKAYLKLINSNGQVVLNYELLSEREVLPIAHLKPGLYLYFLTSTGVEHSGKIVIK</sequence>
<evidence type="ECO:0000256" key="2">
    <source>
        <dbReference type="PROSITE-ProRule" id="PRU01240"/>
    </source>
</evidence>
<dbReference type="InterPro" id="IPR036852">
    <property type="entry name" value="Peptidase_S8/S53_dom_sf"/>
</dbReference>
<comment type="similarity">
    <text evidence="1 2">Belongs to the peptidase S8 family.</text>
</comment>
<gene>
    <name evidence="4" type="ORF">E1163_03440</name>
</gene>
<evidence type="ECO:0000313" key="5">
    <source>
        <dbReference type="Proteomes" id="UP000798808"/>
    </source>
</evidence>
<protein>
    <submittedName>
        <fullName evidence="4">T9SS type A sorting domain-containing protein</fullName>
    </submittedName>
</protein>
<dbReference type="EMBL" id="SMLW01000345">
    <property type="protein sequence ID" value="MTI23991.1"/>
    <property type="molecule type" value="Genomic_DNA"/>
</dbReference>
<dbReference type="SUPFAM" id="SSF52743">
    <property type="entry name" value="Subtilisin-like"/>
    <property type="match status" value="1"/>
</dbReference>
<evidence type="ECO:0000256" key="1">
    <source>
        <dbReference type="ARBA" id="ARBA00011073"/>
    </source>
</evidence>
<dbReference type="InterPro" id="IPR051048">
    <property type="entry name" value="Peptidase_S8/S53_subtilisin"/>
</dbReference>
<dbReference type="InterPro" id="IPR008979">
    <property type="entry name" value="Galactose-bd-like_sf"/>
</dbReference>
<proteinExistence type="inferred from homology"/>
<dbReference type="Gene3D" id="3.40.50.200">
    <property type="entry name" value="Peptidase S8/S53 domain"/>
    <property type="match status" value="1"/>
</dbReference>
<organism evidence="4 5">
    <name type="scientific">Fulvivirga kasyanovii</name>
    <dbReference type="NCBI Taxonomy" id="396812"/>
    <lineage>
        <taxon>Bacteria</taxon>
        <taxon>Pseudomonadati</taxon>
        <taxon>Bacteroidota</taxon>
        <taxon>Cytophagia</taxon>
        <taxon>Cytophagales</taxon>
        <taxon>Fulvivirgaceae</taxon>
        <taxon>Fulvivirga</taxon>
    </lineage>
</organism>
<dbReference type="Pfam" id="PF00082">
    <property type="entry name" value="Peptidase_S8"/>
    <property type="match status" value="1"/>
</dbReference>
<keyword evidence="5" id="KW-1185">Reference proteome</keyword>
<dbReference type="RefSeq" id="WP_155169487.1">
    <property type="nucleotide sequence ID" value="NZ_SMLW01000345.1"/>
</dbReference>
<reference evidence="4 5" key="1">
    <citation type="submission" date="2019-02" db="EMBL/GenBank/DDBJ databases">
        <authorList>
            <person name="Goldberg S.R."/>
            <person name="Haltli B.A."/>
            <person name="Correa H."/>
            <person name="Russell K.G."/>
        </authorList>
    </citation>
    <scope>NUCLEOTIDE SEQUENCE [LARGE SCALE GENOMIC DNA]</scope>
    <source>
        <strain evidence="4 5">JCM 16186</strain>
    </source>
</reference>
<dbReference type="InterPro" id="IPR026444">
    <property type="entry name" value="Secre_tail"/>
</dbReference>
<comment type="caution">
    <text evidence="4">The sequence shown here is derived from an EMBL/GenBank/DDBJ whole genome shotgun (WGS) entry which is preliminary data.</text>
</comment>
<comment type="caution">
    <text evidence="2">Lacks conserved residue(s) required for the propagation of feature annotation.</text>
</comment>
<dbReference type="InterPro" id="IPR000209">
    <property type="entry name" value="Peptidase_S8/S53_dom"/>
</dbReference>
<dbReference type="NCBIfam" id="TIGR04183">
    <property type="entry name" value="Por_Secre_tail"/>
    <property type="match status" value="1"/>
</dbReference>
<dbReference type="PROSITE" id="PS51892">
    <property type="entry name" value="SUBTILASE"/>
    <property type="match status" value="1"/>
</dbReference>
<dbReference type="Proteomes" id="UP000798808">
    <property type="component" value="Unassembled WGS sequence"/>
</dbReference>
<accession>A0ABW9RJ36</accession>
<evidence type="ECO:0000313" key="4">
    <source>
        <dbReference type="EMBL" id="MTI23991.1"/>
    </source>
</evidence>
<feature type="non-terminal residue" evidence="4">
    <location>
        <position position="1"/>
    </location>
</feature>
<dbReference type="PANTHER" id="PTHR43399">
    <property type="entry name" value="SUBTILISIN-RELATED"/>
    <property type="match status" value="1"/>
</dbReference>
<dbReference type="SUPFAM" id="SSF49785">
    <property type="entry name" value="Galactose-binding domain-like"/>
    <property type="match status" value="1"/>
</dbReference>
<name>A0ABW9RJ36_9BACT</name>
<dbReference type="Gene3D" id="2.60.120.380">
    <property type="match status" value="1"/>
</dbReference>
<dbReference type="PANTHER" id="PTHR43399:SF4">
    <property type="entry name" value="CELL WALL-ASSOCIATED PROTEASE"/>
    <property type="match status" value="1"/>
</dbReference>
<feature type="domain" description="Peptidase S8/S53" evidence="3">
    <location>
        <begin position="153"/>
        <end position="369"/>
    </location>
</feature>